<dbReference type="EMBL" id="VMNX01000014">
    <property type="protein sequence ID" value="MPY48405.1"/>
    <property type="molecule type" value="Genomic_DNA"/>
</dbReference>
<dbReference type="Proteomes" id="UP000373149">
    <property type="component" value="Unassembled WGS sequence"/>
</dbReference>
<organism evidence="2 3">
    <name type="scientific">Streptomyces acidicola</name>
    <dbReference type="NCBI Taxonomy" id="2596892"/>
    <lineage>
        <taxon>Bacteria</taxon>
        <taxon>Bacillati</taxon>
        <taxon>Actinomycetota</taxon>
        <taxon>Actinomycetes</taxon>
        <taxon>Kitasatosporales</taxon>
        <taxon>Streptomycetaceae</taxon>
        <taxon>Streptomyces</taxon>
    </lineage>
</organism>
<feature type="transmembrane region" description="Helical" evidence="1">
    <location>
        <begin position="82"/>
        <end position="102"/>
    </location>
</feature>
<comment type="caution">
    <text evidence="2">The sequence shown here is derived from an EMBL/GenBank/DDBJ whole genome shotgun (WGS) entry which is preliminary data.</text>
</comment>
<feature type="transmembrane region" description="Helical" evidence="1">
    <location>
        <begin position="56"/>
        <end position="75"/>
    </location>
</feature>
<keyword evidence="3" id="KW-1185">Reference proteome</keyword>
<gene>
    <name evidence="2" type="ORF">FPZ41_07345</name>
</gene>
<name>A0A5N8WQ88_9ACTN</name>
<accession>A0A5N8WQ88</accession>
<evidence type="ECO:0000256" key="1">
    <source>
        <dbReference type="SAM" id="Phobius"/>
    </source>
</evidence>
<feature type="transmembrane region" description="Helical" evidence="1">
    <location>
        <begin position="114"/>
        <end position="136"/>
    </location>
</feature>
<protein>
    <submittedName>
        <fullName evidence="2">DUF4175 domain-containing protein</fullName>
    </submittedName>
</protein>
<proteinExistence type="predicted"/>
<dbReference type="AlphaFoldDB" id="A0A5N8WQ88"/>
<reference evidence="2 3" key="1">
    <citation type="submission" date="2019-09" db="EMBL/GenBank/DDBJ databases">
        <authorList>
            <person name="Duangmal K."/>
            <person name="Teo W.F.A."/>
            <person name="Lipun K."/>
        </authorList>
    </citation>
    <scope>NUCLEOTIDE SEQUENCE [LARGE SCALE GENOMIC DNA]</scope>
    <source>
        <strain evidence="2 3">K1PN6</strain>
    </source>
</reference>
<dbReference type="RefSeq" id="WP_152860292.1">
    <property type="nucleotide sequence ID" value="NZ_VMNX01000014.1"/>
</dbReference>
<keyword evidence="1" id="KW-0472">Membrane</keyword>
<keyword evidence="1" id="KW-0812">Transmembrane</keyword>
<keyword evidence="1" id="KW-1133">Transmembrane helix</keyword>
<evidence type="ECO:0000313" key="2">
    <source>
        <dbReference type="EMBL" id="MPY48405.1"/>
    </source>
</evidence>
<sequence length="140" mass="15434">MADEGKHGVVGHVRRFFWLPRGTPRDPAPAPPLLRAWLRCLVVGAFLAQFTWDEEAARPVLMTVFVWMPMLDLVIKGVRNRWPAFVAAWLVLGGFALLASAAVPAVTESLWGEFAVFAPATAVALATFVGVTRLPWPRRS</sequence>
<evidence type="ECO:0000313" key="3">
    <source>
        <dbReference type="Proteomes" id="UP000373149"/>
    </source>
</evidence>